<gene>
    <name evidence="1" type="ORF">QQS21_011835</name>
</gene>
<evidence type="ECO:0000313" key="1">
    <source>
        <dbReference type="EMBL" id="KAK2590486.1"/>
    </source>
</evidence>
<name>A0AAJ0FMZ6_9HYPO</name>
<dbReference type="InterPro" id="IPR029058">
    <property type="entry name" value="AB_hydrolase_fold"/>
</dbReference>
<dbReference type="AlphaFoldDB" id="A0AAJ0FMZ6"/>
<dbReference type="EMBL" id="JASWJB010000432">
    <property type="protein sequence ID" value="KAK2590486.1"/>
    <property type="molecule type" value="Genomic_DNA"/>
</dbReference>
<dbReference type="SUPFAM" id="SSF53474">
    <property type="entry name" value="alpha/beta-Hydrolases"/>
    <property type="match status" value="1"/>
</dbReference>
<accession>A0AAJ0FMZ6</accession>
<dbReference type="PANTHER" id="PTHR35560:SF3">
    <property type="entry name" value="PEPTIDASE S9 PROLYL OLIGOPEPTIDASE CATALYTIC DOMAIN-CONTAINING PROTEIN"/>
    <property type="match status" value="1"/>
</dbReference>
<protein>
    <submittedName>
        <fullName evidence="1">Uncharacterized protein</fullName>
    </submittedName>
</protein>
<comment type="caution">
    <text evidence="1">The sequence shown here is derived from an EMBL/GenBank/DDBJ whole genome shotgun (WGS) entry which is preliminary data.</text>
</comment>
<reference evidence="1" key="1">
    <citation type="submission" date="2023-06" db="EMBL/GenBank/DDBJ databases">
        <title>Conoideocrella luteorostrata (Hypocreales: Clavicipitaceae), a potential biocontrol fungus for elongate hemlock scale in United States Christmas tree production areas.</title>
        <authorList>
            <person name="Barrett H."/>
            <person name="Lovett B."/>
            <person name="Macias A.M."/>
            <person name="Stajich J.E."/>
            <person name="Kasson M.T."/>
        </authorList>
    </citation>
    <scope>NUCLEOTIDE SEQUENCE</scope>
    <source>
        <strain evidence="1">ARSEF 14590</strain>
    </source>
</reference>
<dbReference type="PANTHER" id="PTHR35560">
    <property type="entry name" value="BLL0132 PROTEIN"/>
    <property type="match status" value="1"/>
</dbReference>
<sequence length="266" mass="30116">MAWGDLNAWEAGSSATHPHGINYTSIDVLDALVDEFSNRNKYLGVANITIVGHGGGGQLAQRYAMLGAEPPPHVHIRYIHGDPSSCAYFTADRPVSDVGLPTVHDCRLYNDWRYGFFKFPGTLDRTVDPQEFFRRYVTRDVVSVVGYQDVDERHGDQFCMARIQGGRKRRDRNLTWYRYVNMLARTNASLNGFPGTFQNLPDWSHLSQGQIKMRLCIVKDASHSAESVFEGEIGQSALFHDYKVLEGWRPHNSTVHQENNSLLGLR</sequence>
<evidence type="ECO:0000313" key="2">
    <source>
        <dbReference type="Proteomes" id="UP001251528"/>
    </source>
</evidence>
<organism evidence="1 2">
    <name type="scientific">Conoideocrella luteorostrata</name>
    <dbReference type="NCBI Taxonomy" id="1105319"/>
    <lineage>
        <taxon>Eukaryota</taxon>
        <taxon>Fungi</taxon>
        <taxon>Dikarya</taxon>
        <taxon>Ascomycota</taxon>
        <taxon>Pezizomycotina</taxon>
        <taxon>Sordariomycetes</taxon>
        <taxon>Hypocreomycetidae</taxon>
        <taxon>Hypocreales</taxon>
        <taxon>Clavicipitaceae</taxon>
        <taxon>Conoideocrella</taxon>
    </lineage>
</organism>
<dbReference type="Gene3D" id="3.40.50.1820">
    <property type="entry name" value="alpha/beta hydrolase"/>
    <property type="match status" value="1"/>
</dbReference>
<dbReference type="Proteomes" id="UP001251528">
    <property type="component" value="Unassembled WGS sequence"/>
</dbReference>
<proteinExistence type="predicted"/>
<keyword evidence="2" id="KW-1185">Reference proteome</keyword>